<dbReference type="GO" id="GO:0005524">
    <property type="term" value="F:ATP binding"/>
    <property type="evidence" value="ECO:0007669"/>
    <property type="project" value="UniProtKB-UniRule"/>
</dbReference>
<accession>A1ZXX0</accession>
<dbReference type="HAMAP" id="MF_02090">
    <property type="entry name" value="NadE_glutamine_dep"/>
    <property type="match status" value="1"/>
</dbReference>
<dbReference type="InterPro" id="IPR036526">
    <property type="entry name" value="C-N_Hydrolase_sf"/>
</dbReference>
<dbReference type="Gene3D" id="3.40.50.620">
    <property type="entry name" value="HUPs"/>
    <property type="match status" value="1"/>
</dbReference>
<dbReference type="InterPro" id="IPR014445">
    <property type="entry name" value="Gln-dep_NAD_synthase"/>
</dbReference>
<keyword evidence="6 7" id="KW-0520">NAD</keyword>
<dbReference type="GO" id="GO:0004359">
    <property type="term" value="F:glutaminase activity"/>
    <property type="evidence" value="ECO:0007669"/>
    <property type="project" value="InterPro"/>
</dbReference>
<evidence type="ECO:0000256" key="2">
    <source>
        <dbReference type="ARBA" id="ARBA00007145"/>
    </source>
</evidence>
<evidence type="ECO:0000256" key="3">
    <source>
        <dbReference type="ARBA" id="ARBA00022598"/>
    </source>
</evidence>
<reference evidence="11 12" key="1">
    <citation type="submission" date="2007-01" db="EMBL/GenBank/DDBJ databases">
        <authorList>
            <person name="Haygood M."/>
            <person name="Podell S."/>
            <person name="Anderson C."/>
            <person name="Hopkinson B."/>
            <person name="Roe K."/>
            <person name="Barbeau K."/>
            <person name="Gaasterland T."/>
            <person name="Ferriera S."/>
            <person name="Johnson J."/>
            <person name="Kravitz S."/>
            <person name="Beeson K."/>
            <person name="Sutton G."/>
            <person name="Rogers Y.-H."/>
            <person name="Friedman R."/>
            <person name="Frazier M."/>
            <person name="Venter J.C."/>
        </authorList>
    </citation>
    <scope>NUCLEOTIDE SEQUENCE [LARGE SCALE GENOMIC DNA]</scope>
    <source>
        <strain evidence="11 12">ATCC 23134</strain>
    </source>
</reference>
<keyword evidence="4 7" id="KW-0547">Nucleotide-binding</keyword>
<dbReference type="PROSITE" id="PS50263">
    <property type="entry name" value="CN_HYDROLASE"/>
    <property type="match status" value="1"/>
</dbReference>
<dbReference type="InterPro" id="IPR003010">
    <property type="entry name" value="C-N_Hydrolase"/>
</dbReference>
<evidence type="ECO:0000256" key="4">
    <source>
        <dbReference type="ARBA" id="ARBA00022741"/>
    </source>
</evidence>
<feature type="domain" description="CN hydrolase" evidence="10">
    <location>
        <begin position="4"/>
        <end position="267"/>
    </location>
</feature>
<dbReference type="RefSeq" id="WP_002704169.1">
    <property type="nucleotide sequence ID" value="NZ_AAWS01000061.1"/>
</dbReference>
<evidence type="ECO:0000313" key="11">
    <source>
        <dbReference type="EMBL" id="EAY24799.1"/>
    </source>
</evidence>
<keyword evidence="3 7" id="KW-0436">Ligase</keyword>
<comment type="similarity">
    <text evidence="9">Belongs to the NAD synthetase family.</text>
</comment>
<feature type="active site" description="Proton acceptor; for glutaminase activity" evidence="7">
    <location>
        <position position="44"/>
    </location>
</feature>
<evidence type="ECO:0000256" key="1">
    <source>
        <dbReference type="ARBA" id="ARBA00005188"/>
    </source>
</evidence>
<dbReference type="AlphaFoldDB" id="A1ZXX0"/>
<dbReference type="eggNOG" id="COG0388">
    <property type="taxonomic scope" value="Bacteria"/>
</dbReference>
<comment type="caution">
    <text evidence="7">Lacks conserved residue(s) required for the propagation of feature annotation.</text>
</comment>
<feature type="binding site" evidence="7">
    <location>
        <position position="632"/>
    </location>
    <ligand>
        <name>deamido-NAD(+)</name>
        <dbReference type="ChEBI" id="CHEBI:58437"/>
        <note>ligand shared between two neighboring subunits</note>
    </ligand>
</feature>
<dbReference type="GO" id="GO:0008795">
    <property type="term" value="F:NAD+ synthase activity"/>
    <property type="evidence" value="ECO:0007669"/>
    <property type="project" value="UniProtKB-UniRule"/>
</dbReference>
<evidence type="ECO:0000256" key="6">
    <source>
        <dbReference type="ARBA" id="ARBA00023027"/>
    </source>
</evidence>
<evidence type="ECO:0000259" key="10">
    <source>
        <dbReference type="PROSITE" id="PS50263"/>
    </source>
</evidence>
<evidence type="ECO:0000256" key="9">
    <source>
        <dbReference type="RuleBase" id="RU003811"/>
    </source>
</evidence>
<dbReference type="GO" id="GO:0003952">
    <property type="term" value="F:NAD+ synthase (glutamine-hydrolyzing) activity"/>
    <property type="evidence" value="ECO:0007669"/>
    <property type="project" value="UniProtKB-UniRule"/>
</dbReference>
<feature type="binding site" evidence="7">
    <location>
        <position position="498"/>
    </location>
    <ligand>
        <name>deamido-NAD(+)</name>
        <dbReference type="ChEBI" id="CHEBI:58437"/>
        <note>ligand shared between two neighboring subunits</note>
    </ligand>
</feature>
<dbReference type="EMBL" id="AAWS01000061">
    <property type="protein sequence ID" value="EAY24799.1"/>
    <property type="molecule type" value="Genomic_DNA"/>
</dbReference>
<protein>
    <recommendedName>
        <fullName evidence="7 8">Glutamine-dependent NAD(+) synthetase</fullName>
        <ecNumber evidence="7 8">6.3.5.1</ecNumber>
    </recommendedName>
    <alternativeName>
        <fullName evidence="7 8">NAD(+) synthase [glutamine-hydrolyzing]</fullName>
    </alternativeName>
</protein>
<dbReference type="UniPathway" id="UPA00253">
    <property type="reaction ID" value="UER00334"/>
</dbReference>
<feature type="binding site" evidence="7">
    <location>
        <position position="469"/>
    </location>
    <ligand>
        <name>deamido-NAD(+)</name>
        <dbReference type="ChEBI" id="CHEBI:58437"/>
        <note>ligand shared between two neighboring subunits</note>
    </ligand>
</feature>
<dbReference type="Pfam" id="PF00795">
    <property type="entry name" value="CN_hydrolase"/>
    <property type="match status" value="1"/>
</dbReference>
<dbReference type="Gene3D" id="3.60.110.10">
    <property type="entry name" value="Carbon-nitrogen hydrolase"/>
    <property type="match status" value="1"/>
</dbReference>
<dbReference type="InterPro" id="IPR014729">
    <property type="entry name" value="Rossmann-like_a/b/a_fold"/>
</dbReference>
<dbReference type="InterPro" id="IPR022310">
    <property type="entry name" value="NAD/GMP_synthase"/>
</dbReference>
<evidence type="ECO:0000256" key="8">
    <source>
        <dbReference type="PIRNR" id="PIRNR006630"/>
    </source>
</evidence>
<dbReference type="EC" id="6.3.5.1" evidence="7 8"/>
<dbReference type="GO" id="GO:0005737">
    <property type="term" value="C:cytoplasm"/>
    <property type="evidence" value="ECO:0007669"/>
    <property type="project" value="InterPro"/>
</dbReference>
<dbReference type="SUPFAM" id="SSF52402">
    <property type="entry name" value="Adenine nucleotide alpha hydrolases-like"/>
    <property type="match status" value="1"/>
</dbReference>
<feature type="binding site" evidence="7">
    <location>
        <position position="194"/>
    </location>
    <ligand>
        <name>L-glutamine</name>
        <dbReference type="ChEBI" id="CHEBI:58359"/>
    </ligand>
</feature>
<dbReference type="eggNOG" id="COG0171">
    <property type="taxonomic scope" value="Bacteria"/>
</dbReference>
<dbReference type="PIRSF" id="PIRSF006630">
    <property type="entry name" value="NADS_GAT"/>
    <property type="match status" value="1"/>
</dbReference>
<organism evidence="11 12">
    <name type="scientific">Microscilla marina ATCC 23134</name>
    <dbReference type="NCBI Taxonomy" id="313606"/>
    <lineage>
        <taxon>Bacteria</taxon>
        <taxon>Pseudomonadati</taxon>
        <taxon>Bacteroidota</taxon>
        <taxon>Cytophagia</taxon>
        <taxon>Cytophagales</taxon>
        <taxon>Microscillaceae</taxon>
        <taxon>Microscilla</taxon>
    </lineage>
</organism>
<dbReference type="PANTHER" id="PTHR23090">
    <property type="entry name" value="NH 3 /GLUTAMINE-DEPENDENT NAD + SYNTHETASE"/>
    <property type="match status" value="1"/>
</dbReference>
<dbReference type="Proteomes" id="UP000004095">
    <property type="component" value="Unassembled WGS sequence"/>
</dbReference>
<comment type="pathway">
    <text evidence="1 7 8">Cofactor biosynthesis; NAD(+) biosynthesis; NAD(+) from deamido-NAD(+) (L-Gln route): step 1/1.</text>
</comment>
<feature type="binding site" evidence="7">
    <location>
        <position position="493"/>
    </location>
    <ligand>
        <name>ATP</name>
        <dbReference type="ChEBI" id="CHEBI:30616"/>
    </ligand>
</feature>
<sequence length="673" mass="75082">MQLIKVAAAILNQTPLDWEQNTQNIIEAINNARNQGVSLLCLPELCITGYGCEDAFYAPNTCAQALEVLVKILPHTQGMVVSVGLPLFVQNQLFNTACLIVNGKVAGFVAKKFLAGQGIHYEQRWFKAWKSGEITTIQLPEMLGGAEVKVGDVYFDIGGVKIGYEICEDAWVANRPGRDLYKYGIDILLNPSASHFAFGKLEIRKRFVLEGSRAFGVSYIYANLLGNEAGRAIYDGGALVATNGEMIATGKRFSYANWEVTTTTIDIELTRLAQIQNQIPFDTADDYRHRVQCDFTYPECAPMLPHLEQEAWEKSPFIKEEEFSRAVSLALFDYMRKSFSRGFVVSLSGGADSAAVAALCYLLIELGIENVGATYFLNKLGHVKALAQLDQSSANLPHQIAQQLITCAYQATRNSGKVTLNAAAKLAKGIGSEFHELDVEPLRENYVSMVSKAIGRPLTWEQDDITLQNIQARLRSPGIWMFANLKGALLLSTSNRSEAAVGYATMDGDTSGGVSPIAGIDKAFLRQWLRWLQNDGLTLATPDQKLTLPALELVNNQQPTAELRPQDSHQTDEGDLMPYDLLDDIEEHAIRDKRTPLECLTMLKASYSQYEVAQLKTWTDKFFKLWCRNQWKRERYAPSFHLDDKNLDPKTWCRFPILSGGFKKELAEMWAHG</sequence>
<evidence type="ECO:0000313" key="12">
    <source>
        <dbReference type="Proteomes" id="UP000004095"/>
    </source>
</evidence>
<dbReference type="NCBIfam" id="TIGR00552">
    <property type="entry name" value="nadE"/>
    <property type="match status" value="1"/>
</dbReference>
<dbReference type="SUPFAM" id="SSF56317">
    <property type="entry name" value="Carbon-nitrogen hydrolase"/>
    <property type="match status" value="1"/>
</dbReference>
<name>A1ZXX0_MICM2</name>
<dbReference type="CDD" id="cd00553">
    <property type="entry name" value="NAD_synthase"/>
    <property type="match status" value="1"/>
</dbReference>
<proteinExistence type="inferred from homology"/>
<comment type="function">
    <text evidence="7">Catalyzes the ATP-dependent amidation of deamido-NAD to form NAD. Uses L-glutamine as a nitrogen source.</text>
</comment>
<evidence type="ECO:0000256" key="7">
    <source>
        <dbReference type="HAMAP-Rule" id="MF_02090"/>
    </source>
</evidence>
<keyword evidence="12" id="KW-1185">Reference proteome</keyword>
<comment type="caution">
    <text evidence="11">The sequence shown here is derived from an EMBL/GenBank/DDBJ whole genome shotgun (WGS) entry which is preliminary data.</text>
</comment>
<comment type="catalytic activity">
    <reaction evidence="7 8">
        <text>deamido-NAD(+) + L-glutamine + ATP + H2O = L-glutamate + AMP + diphosphate + NAD(+) + H(+)</text>
        <dbReference type="Rhea" id="RHEA:24384"/>
        <dbReference type="ChEBI" id="CHEBI:15377"/>
        <dbReference type="ChEBI" id="CHEBI:15378"/>
        <dbReference type="ChEBI" id="CHEBI:29985"/>
        <dbReference type="ChEBI" id="CHEBI:30616"/>
        <dbReference type="ChEBI" id="CHEBI:33019"/>
        <dbReference type="ChEBI" id="CHEBI:57540"/>
        <dbReference type="ChEBI" id="CHEBI:58359"/>
        <dbReference type="ChEBI" id="CHEBI:58437"/>
        <dbReference type="ChEBI" id="CHEBI:456215"/>
        <dbReference type="EC" id="6.3.5.1"/>
    </reaction>
</comment>
<feature type="binding site" evidence="7">
    <location>
        <position position="200"/>
    </location>
    <ligand>
        <name>L-glutamine</name>
        <dbReference type="ChEBI" id="CHEBI:58359"/>
    </ligand>
</feature>
<dbReference type="InterPro" id="IPR003694">
    <property type="entry name" value="NAD_synthase"/>
</dbReference>
<feature type="active site" description="For glutaminase activity" evidence="7">
    <location>
        <position position="111"/>
    </location>
</feature>
<dbReference type="OrthoDB" id="9803818at2"/>
<evidence type="ECO:0000256" key="5">
    <source>
        <dbReference type="ARBA" id="ARBA00022840"/>
    </source>
</evidence>
<dbReference type="CDD" id="cd07570">
    <property type="entry name" value="GAT_Gln-NAD-synth"/>
    <property type="match status" value="1"/>
</dbReference>
<dbReference type="Pfam" id="PF02540">
    <property type="entry name" value="NAD_synthase"/>
    <property type="match status" value="1"/>
</dbReference>
<keyword evidence="5 7" id="KW-0067">ATP-binding</keyword>
<dbReference type="PANTHER" id="PTHR23090:SF9">
    <property type="entry name" value="GLUTAMINE-DEPENDENT NAD(+) SYNTHETASE"/>
    <property type="match status" value="1"/>
</dbReference>
<dbReference type="GO" id="GO:0009435">
    <property type="term" value="P:NAD+ biosynthetic process"/>
    <property type="evidence" value="ECO:0007669"/>
    <property type="project" value="UniProtKB-UniRule"/>
</dbReference>
<gene>
    <name evidence="7" type="primary">nadE</name>
    <name evidence="11" type="ORF">M23134_04582</name>
</gene>
<comment type="similarity">
    <text evidence="2 7 8">In the C-terminal section; belongs to the NAD synthetase family.</text>
</comment>
<feature type="active site" description="Nucleophile; for glutaminase activity" evidence="7">
    <location>
        <position position="167"/>
    </location>
</feature>